<feature type="region of interest" description="Disordered" evidence="7">
    <location>
        <begin position="1"/>
        <end position="25"/>
    </location>
</feature>
<evidence type="ECO:0000256" key="7">
    <source>
        <dbReference type="SAM" id="MobiDB-lite"/>
    </source>
</evidence>
<evidence type="ECO:0000256" key="6">
    <source>
        <dbReference type="RuleBase" id="RU000488"/>
    </source>
</evidence>
<dbReference type="EMBL" id="CAJHIT010000009">
    <property type="protein sequence ID" value="CAD6505024.1"/>
    <property type="molecule type" value="Genomic_DNA"/>
</dbReference>
<dbReference type="Proteomes" id="UP000683417">
    <property type="component" value="Unassembled WGS sequence"/>
</dbReference>
<accession>A0A9W4D6M4</accession>
<comment type="caution">
    <text evidence="8">The sequence shown here is derived from an EMBL/GenBank/DDBJ whole genome shotgun (WGS) entry which is preliminary data.</text>
</comment>
<dbReference type="GO" id="GO:0016020">
    <property type="term" value="C:membrane"/>
    <property type="evidence" value="ECO:0007669"/>
    <property type="project" value="UniProtKB-UniRule"/>
</dbReference>
<feature type="repeat" description="Solcar" evidence="5">
    <location>
        <begin position="130"/>
        <end position="221"/>
    </location>
</feature>
<gene>
    <name evidence="8" type="ORF">BGTH12_LOCUS6382</name>
</gene>
<keyword evidence="4" id="KW-1133">Transmembrane helix</keyword>
<evidence type="ECO:0000313" key="9">
    <source>
        <dbReference type="Proteomes" id="UP000683417"/>
    </source>
</evidence>
<dbReference type="AlphaFoldDB" id="A0A9W4D6M4"/>
<dbReference type="InterPro" id="IPR050391">
    <property type="entry name" value="Mito_Metabolite_Transporter"/>
</dbReference>
<keyword evidence="5" id="KW-0472">Membrane</keyword>
<evidence type="ECO:0000256" key="2">
    <source>
        <dbReference type="ARBA" id="ARBA00022448"/>
    </source>
</evidence>
<protein>
    <submittedName>
        <fullName evidence="8">BgTH12-00523</fullName>
    </submittedName>
</protein>
<dbReference type="PROSITE" id="PS50920">
    <property type="entry name" value="SOLCAR"/>
    <property type="match status" value="3"/>
</dbReference>
<proteinExistence type="inferred from homology"/>
<dbReference type="Pfam" id="PF00153">
    <property type="entry name" value="Mito_carr"/>
    <property type="match status" value="3"/>
</dbReference>
<reference evidence="8" key="1">
    <citation type="submission" date="2020-10" db="EMBL/GenBank/DDBJ databases">
        <authorList>
            <person name="Muller C M."/>
        </authorList>
    </citation>
    <scope>NUCLEOTIDE SEQUENCE</scope>
    <source>
        <strain evidence="8">THUN-12</strain>
    </source>
</reference>
<feature type="repeat" description="Solcar" evidence="5">
    <location>
        <begin position="230"/>
        <end position="313"/>
    </location>
</feature>
<name>A0A9W4D6M4_BLUGR</name>
<dbReference type="FunFam" id="1.50.40.10:FF:000107">
    <property type="entry name" value="Mitochondrial dicarboxylate carrier"/>
    <property type="match status" value="1"/>
</dbReference>
<organism evidence="8 9">
    <name type="scientific">Blumeria graminis f. sp. triticale</name>
    <dbReference type="NCBI Taxonomy" id="1689686"/>
    <lineage>
        <taxon>Eukaryota</taxon>
        <taxon>Fungi</taxon>
        <taxon>Dikarya</taxon>
        <taxon>Ascomycota</taxon>
        <taxon>Pezizomycotina</taxon>
        <taxon>Leotiomycetes</taxon>
        <taxon>Erysiphales</taxon>
        <taxon>Erysiphaceae</taxon>
        <taxon>Blumeria</taxon>
    </lineage>
</organism>
<dbReference type="PANTHER" id="PTHR45618">
    <property type="entry name" value="MITOCHONDRIAL DICARBOXYLATE CARRIER-RELATED"/>
    <property type="match status" value="1"/>
</dbReference>
<evidence type="ECO:0000256" key="5">
    <source>
        <dbReference type="PROSITE-ProRule" id="PRU00282"/>
    </source>
</evidence>
<keyword evidence="2 6" id="KW-0813">Transport</keyword>
<evidence type="ECO:0000313" key="8">
    <source>
        <dbReference type="EMBL" id="CAD6505024.1"/>
    </source>
</evidence>
<sequence>MAREPAPKLMMSSSSTLPSTISPPTSAIGERPVKYPFWFGGSSSCLAACGTHPFDLGESPYATFQVRMQTRKHPEAPRSMMATFAYILRHERIPGLYNGLPASLVRQMTYSTTRFGMYESLKSNLSPHGTPMTHLLAIASISGFVGGIVGNPADVLNVRMQHDTALPLSERRNYRSALDGLLRMRREEGWKSLYKGVWPNSLRAMLMTASQLASYDGFKQALMEHTPLEDSLTTHFSASLLAGFVATTVCSPIDVIKTRVMSSSTNRSFLQQLLDICRNEGIGWALRGWVPSFIRLGPQTIFTFLFLEQHKRIYKQVIC</sequence>
<dbReference type="InterPro" id="IPR018108">
    <property type="entry name" value="MCP_transmembrane"/>
</dbReference>
<evidence type="ECO:0000256" key="1">
    <source>
        <dbReference type="ARBA" id="ARBA00006375"/>
    </source>
</evidence>
<comment type="similarity">
    <text evidence="1 6">Belongs to the mitochondrial carrier (TC 2.A.29) family.</text>
</comment>
<feature type="repeat" description="Solcar" evidence="5">
    <location>
        <begin position="35"/>
        <end position="124"/>
    </location>
</feature>
<keyword evidence="3" id="KW-0677">Repeat</keyword>
<feature type="compositionally biased region" description="Low complexity" evidence="7">
    <location>
        <begin position="12"/>
        <end position="25"/>
    </location>
</feature>
<evidence type="ECO:0000256" key="3">
    <source>
        <dbReference type="ARBA" id="ARBA00022737"/>
    </source>
</evidence>
<evidence type="ECO:0000256" key="4">
    <source>
        <dbReference type="ARBA" id="ARBA00022989"/>
    </source>
</evidence>
<keyword evidence="5 6" id="KW-0812">Transmembrane</keyword>